<comment type="caution">
    <text evidence="1">The sequence shown here is derived from an EMBL/GenBank/DDBJ whole genome shotgun (WGS) entry which is preliminary data.</text>
</comment>
<proteinExistence type="predicted"/>
<dbReference type="AlphaFoldDB" id="A0A3P2EIV7"/>
<accession>A0A3P2EIV7</accession>
<dbReference type="EMBL" id="RCZY01000002">
    <property type="protein sequence ID" value="RRE43985.1"/>
    <property type="molecule type" value="Genomic_DNA"/>
</dbReference>
<evidence type="ECO:0000313" key="1">
    <source>
        <dbReference type="EMBL" id="RRE43985.1"/>
    </source>
</evidence>
<reference evidence="1 2" key="1">
    <citation type="journal article" date="2019" name="Antimicrob. Agents Chemother.">
        <title>Applying Rapid Whole Genome Sequencing to Predict Phenotypic Antimicrobial Susceptibility Testing Results Among Carbapenem-Resistant Klebsiella pneumoniae Clinical Isolates.</title>
        <authorList>
            <person name="Tamma P.D."/>
            <person name="Fan Y."/>
            <person name="Bergman Y."/>
            <person name="Pertea G."/>
            <person name="Kazmi A."/>
            <person name="Lewis S."/>
            <person name="Carroll K.C."/>
            <person name="Schatz M.C."/>
            <person name="Timp W."/>
            <person name="Simner P.J."/>
        </authorList>
    </citation>
    <scope>NUCLEOTIDE SEQUENCE [LARGE SCALE GENOMIC DNA]</scope>
    <source>
        <strain evidence="1 2">KLPN_33</strain>
    </source>
</reference>
<sequence length="146" mass="17055">MACKKIFSSDSFESGINLEGMHVSSVLTYQEIKDDLYIYISVSGRYQGKKITLLVELVDDQNPRIIQQYDGYLNIISRTRDAQGNALAYFAVGNDLHKEYHYLFISPDGEKHFRHFLRASRCTDKKNNTMDWLLWQFRVQCFIDIA</sequence>
<gene>
    <name evidence="1" type="ORF">EAO28_23200</name>
</gene>
<organism evidence="1 2">
    <name type="scientific">Klebsiella pneumoniae</name>
    <dbReference type="NCBI Taxonomy" id="573"/>
    <lineage>
        <taxon>Bacteria</taxon>
        <taxon>Pseudomonadati</taxon>
        <taxon>Pseudomonadota</taxon>
        <taxon>Gammaproteobacteria</taxon>
        <taxon>Enterobacterales</taxon>
        <taxon>Enterobacteriaceae</taxon>
        <taxon>Klebsiella/Raoultella group</taxon>
        <taxon>Klebsiella</taxon>
        <taxon>Klebsiella pneumoniae complex</taxon>
    </lineage>
</organism>
<evidence type="ECO:0000313" key="2">
    <source>
        <dbReference type="Proteomes" id="UP000272440"/>
    </source>
</evidence>
<protein>
    <submittedName>
        <fullName evidence="1">Uncharacterized protein</fullName>
    </submittedName>
</protein>
<dbReference type="Proteomes" id="UP000272440">
    <property type="component" value="Unassembled WGS sequence"/>
</dbReference>
<name>A0A3P2EIV7_KLEPN</name>